<organism evidence="1 2">
    <name type="scientific">Joostella atrarenae</name>
    <dbReference type="NCBI Taxonomy" id="679257"/>
    <lineage>
        <taxon>Bacteria</taxon>
        <taxon>Pseudomonadati</taxon>
        <taxon>Bacteroidota</taxon>
        <taxon>Flavobacteriia</taxon>
        <taxon>Flavobacteriales</taxon>
        <taxon>Flavobacteriaceae</taxon>
        <taxon>Joostella</taxon>
    </lineage>
</organism>
<keyword evidence="2" id="KW-1185">Reference proteome</keyword>
<sequence length="326" mass="37574">MNSIKDIWDSQLNASKNKVFRERVVQVSGLTCFIGTITFSNAKIFLLELDSNINIHQNYLKRFIGVEVQIIPSSNNKKELAIILLDDELTDIFIVFIEDIINSLLDINNSEIALNIISKRINYWKKLFEKFSTNLLTPQQQRGLFGELYFLNKVLKENNYIQIINAWKAPNGTNQDFYTNAKAIEVKTSISNSQTIKISSEYQLDISGLDKLFIAFYKLYEFPDGTTLLSLINDIRLLLNSDIDLLNVFNVKLINLGVFPELEVEYNEIGYLIRDEKYYNVTSEFPKITALMVNESISKISYGIDLGYCINFEITFTEILNEILDD</sequence>
<accession>A0ABS9J1V1</accession>
<dbReference type="EMBL" id="JAETXX010000002">
    <property type="protein sequence ID" value="MCF8714416.1"/>
    <property type="molecule type" value="Genomic_DNA"/>
</dbReference>
<reference evidence="1 2" key="1">
    <citation type="submission" date="2021-01" db="EMBL/GenBank/DDBJ databases">
        <title>Genome sequencing of Joostella atrarenae M1-2 (= KCTC 23194).</title>
        <authorList>
            <person name="Zakaria M.R."/>
            <person name="Lam M.Q."/>
            <person name="Chong C.S."/>
        </authorList>
    </citation>
    <scope>NUCLEOTIDE SEQUENCE [LARGE SCALE GENOMIC DNA]</scope>
    <source>
        <strain evidence="1 2">M1-2</strain>
    </source>
</reference>
<dbReference type="RefSeq" id="WP_236958375.1">
    <property type="nucleotide sequence ID" value="NZ_JAETXX010000002.1"/>
</dbReference>
<dbReference type="Pfam" id="PF14390">
    <property type="entry name" value="DUF4420"/>
    <property type="match status" value="1"/>
</dbReference>
<evidence type="ECO:0000313" key="2">
    <source>
        <dbReference type="Proteomes" id="UP000829517"/>
    </source>
</evidence>
<proteinExistence type="predicted"/>
<dbReference type="InterPro" id="IPR025534">
    <property type="entry name" value="DUF4420"/>
</dbReference>
<protein>
    <submittedName>
        <fullName evidence="1">PD-(D/E)XK motif protein</fullName>
    </submittedName>
</protein>
<comment type="caution">
    <text evidence="1">The sequence shown here is derived from an EMBL/GenBank/DDBJ whole genome shotgun (WGS) entry which is preliminary data.</text>
</comment>
<dbReference type="Proteomes" id="UP000829517">
    <property type="component" value="Unassembled WGS sequence"/>
</dbReference>
<gene>
    <name evidence="1" type="ORF">JM658_06185</name>
</gene>
<evidence type="ECO:0000313" key="1">
    <source>
        <dbReference type="EMBL" id="MCF8714416.1"/>
    </source>
</evidence>
<name>A0ABS9J1V1_9FLAO</name>